<dbReference type="InterPro" id="IPR036734">
    <property type="entry name" value="Neur_chan_lig-bd_sf"/>
</dbReference>
<evidence type="ECO:0000313" key="2">
    <source>
        <dbReference type="Proteomes" id="UP000036681"/>
    </source>
</evidence>
<keyword evidence="2" id="KW-1185">Reference proteome</keyword>
<dbReference type="WBParaSite" id="ALUE_0000139201-mRNA-1">
    <property type="protein sequence ID" value="ALUE_0000139201-mRNA-1"/>
    <property type="gene ID" value="ALUE_0000139201"/>
</dbReference>
<dbReference type="Proteomes" id="UP000036681">
    <property type="component" value="Unplaced"/>
</dbReference>
<sequence length="64" mass="7628">MEISLNRCSLSINMSYFSHHYNQAVRLISNNDVRVNYTGHLRYYIPFSTESLCKLDVKFFPFDM</sequence>
<proteinExistence type="predicted"/>
<dbReference type="GO" id="GO:0005230">
    <property type="term" value="F:extracellular ligand-gated monoatomic ion channel activity"/>
    <property type="evidence" value="ECO:0007669"/>
    <property type="project" value="InterPro"/>
</dbReference>
<dbReference type="InterPro" id="IPR006202">
    <property type="entry name" value="Neur_chan_lig-bd"/>
</dbReference>
<dbReference type="Pfam" id="PF02931">
    <property type="entry name" value="Neur_chan_LBD"/>
    <property type="match status" value="1"/>
</dbReference>
<name>A0A0M3HIP7_ASCLU</name>
<evidence type="ECO:0000259" key="1">
    <source>
        <dbReference type="Pfam" id="PF02931"/>
    </source>
</evidence>
<accession>A0A0M3HIP7</accession>
<feature type="domain" description="Neurotransmitter-gated ion-channel ligand-binding" evidence="1">
    <location>
        <begin position="29"/>
        <end position="63"/>
    </location>
</feature>
<protein>
    <submittedName>
        <fullName evidence="3">Neur_chan_LBD domain-containing protein</fullName>
    </submittedName>
</protein>
<dbReference type="Gene3D" id="2.70.170.10">
    <property type="entry name" value="Neurotransmitter-gated ion-channel ligand-binding domain"/>
    <property type="match status" value="1"/>
</dbReference>
<dbReference type="GO" id="GO:0016020">
    <property type="term" value="C:membrane"/>
    <property type="evidence" value="ECO:0007669"/>
    <property type="project" value="InterPro"/>
</dbReference>
<evidence type="ECO:0000313" key="3">
    <source>
        <dbReference type="WBParaSite" id="ALUE_0000139201-mRNA-1"/>
    </source>
</evidence>
<reference evidence="3" key="1">
    <citation type="submission" date="2017-02" db="UniProtKB">
        <authorList>
            <consortium name="WormBaseParasite"/>
        </authorList>
    </citation>
    <scope>IDENTIFICATION</scope>
</reference>
<dbReference type="AlphaFoldDB" id="A0A0M3HIP7"/>
<dbReference type="SUPFAM" id="SSF63712">
    <property type="entry name" value="Nicotinic receptor ligand binding domain-like"/>
    <property type="match status" value="1"/>
</dbReference>
<organism evidence="2 3">
    <name type="scientific">Ascaris lumbricoides</name>
    <name type="common">Giant roundworm</name>
    <dbReference type="NCBI Taxonomy" id="6252"/>
    <lineage>
        <taxon>Eukaryota</taxon>
        <taxon>Metazoa</taxon>
        <taxon>Ecdysozoa</taxon>
        <taxon>Nematoda</taxon>
        <taxon>Chromadorea</taxon>
        <taxon>Rhabditida</taxon>
        <taxon>Spirurina</taxon>
        <taxon>Ascaridomorpha</taxon>
        <taxon>Ascaridoidea</taxon>
        <taxon>Ascarididae</taxon>
        <taxon>Ascaris</taxon>
    </lineage>
</organism>